<dbReference type="Proteomes" id="UP001187415">
    <property type="component" value="Unassembled WGS sequence"/>
</dbReference>
<evidence type="ECO:0000313" key="3">
    <source>
        <dbReference type="Proteomes" id="UP001187415"/>
    </source>
</evidence>
<feature type="compositionally biased region" description="Basic and acidic residues" evidence="1">
    <location>
        <begin position="10"/>
        <end position="33"/>
    </location>
</feature>
<proteinExistence type="predicted"/>
<name>A0AA88LFU0_CHASR</name>
<keyword evidence="3" id="KW-1185">Reference proteome</keyword>
<dbReference type="AlphaFoldDB" id="A0AA88LFU0"/>
<accession>A0AA88LFU0</accession>
<sequence length="74" mass="8311">MIEQWSPGRRAGDRERSDGSAAAETDKKTKRLEAPQIRIMALHIKNATAKKKSAVERLIRSGDRLVEMHADLGR</sequence>
<protein>
    <submittedName>
        <fullName evidence="2">Uncharacterized protein</fullName>
    </submittedName>
</protein>
<evidence type="ECO:0000256" key="1">
    <source>
        <dbReference type="SAM" id="MobiDB-lite"/>
    </source>
</evidence>
<feature type="region of interest" description="Disordered" evidence="1">
    <location>
        <begin position="1"/>
        <end position="34"/>
    </location>
</feature>
<comment type="caution">
    <text evidence="2">The sequence shown here is derived from an EMBL/GenBank/DDBJ whole genome shotgun (WGS) entry which is preliminary data.</text>
</comment>
<evidence type="ECO:0000313" key="2">
    <source>
        <dbReference type="EMBL" id="KAK2814403.1"/>
    </source>
</evidence>
<dbReference type="EMBL" id="JAUPFM010000050">
    <property type="protein sequence ID" value="KAK2814403.1"/>
    <property type="molecule type" value="Genomic_DNA"/>
</dbReference>
<gene>
    <name evidence="2" type="ORF">Q5P01_000531</name>
</gene>
<reference evidence="2" key="1">
    <citation type="submission" date="2023-07" db="EMBL/GenBank/DDBJ databases">
        <title>Chromosome-level Genome Assembly of Striped Snakehead (Channa striata).</title>
        <authorList>
            <person name="Liu H."/>
        </authorList>
    </citation>
    <scope>NUCLEOTIDE SEQUENCE</scope>
    <source>
        <strain evidence="2">Gz</strain>
        <tissue evidence="2">Muscle</tissue>
    </source>
</reference>
<organism evidence="2 3">
    <name type="scientific">Channa striata</name>
    <name type="common">Snakehead murrel</name>
    <name type="synonym">Ophicephalus striatus</name>
    <dbReference type="NCBI Taxonomy" id="64152"/>
    <lineage>
        <taxon>Eukaryota</taxon>
        <taxon>Metazoa</taxon>
        <taxon>Chordata</taxon>
        <taxon>Craniata</taxon>
        <taxon>Vertebrata</taxon>
        <taxon>Euteleostomi</taxon>
        <taxon>Actinopterygii</taxon>
        <taxon>Neopterygii</taxon>
        <taxon>Teleostei</taxon>
        <taxon>Neoteleostei</taxon>
        <taxon>Acanthomorphata</taxon>
        <taxon>Anabantaria</taxon>
        <taxon>Anabantiformes</taxon>
        <taxon>Channoidei</taxon>
        <taxon>Channidae</taxon>
        <taxon>Channa</taxon>
    </lineage>
</organism>